<keyword evidence="3" id="KW-1185">Reference proteome</keyword>
<sequence>MPNAQWHWLPLDILARENQKGNQSHMLLTDRKNSQLSPKGSSKAIDMMMTLGRGGGSILLSASQLDQTRPEGHSTTLYPSSSWEEGCLEAQIKFRRGAEQSNERTCGCAELAHENKLGVHVERGRPWD</sequence>
<evidence type="ECO:0000256" key="1">
    <source>
        <dbReference type="SAM" id="MobiDB-lite"/>
    </source>
</evidence>
<proteinExistence type="predicted"/>
<dbReference type="AlphaFoldDB" id="A0AAN7MVN7"/>
<accession>A0AAN7MVN7</accession>
<organism evidence="2 3">
    <name type="scientific">Trapa natans</name>
    <name type="common">Water chestnut</name>
    <dbReference type="NCBI Taxonomy" id="22666"/>
    <lineage>
        <taxon>Eukaryota</taxon>
        <taxon>Viridiplantae</taxon>
        <taxon>Streptophyta</taxon>
        <taxon>Embryophyta</taxon>
        <taxon>Tracheophyta</taxon>
        <taxon>Spermatophyta</taxon>
        <taxon>Magnoliopsida</taxon>
        <taxon>eudicotyledons</taxon>
        <taxon>Gunneridae</taxon>
        <taxon>Pentapetalae</taxon>
        <taxon>rosids</taxon>
        <taxon>malvids</taxon>
        <taxon>Myrtales</taxon>
        <taxon>Lythraceae</taxon>
        <taxon>Trapa</taxon>
    </lineage>
</organism>
<dbReference type="EMBL" id="JAXQNO010000004">
    <property type="protein sequence ID" value="KAK4799508.1"/>
    <property type="molecule type" value="Genomic_DNA"/>
</dbReference>
<protein>
    <submittedName>
        <fullName evidence="2">Uncharacterized protein</fullName>
    </submittedName>
</protein>
<evidence type="ECO:0000313" key="3">
    <source>
        <dbReference type="Proteomes" id="UP001346149"/>
    </source>
</evidence>
<feature type="region of interest" description="Disordered" evidence="1">
    <location>
        <begin position="22"/>
        <end position="41"/>
    </location>
</feature>
<dbReference type="Proteomes" id="UP001346149">
    <property type="component" value="Unassembled WGS sequence"/>
</dbReference>
<name>A0AAN7MVN7_TRANT</name>
<reference evidence="2 3" key="1">
    <citation type="journal article" date="2023" name="Hortic Res">
        <title>Pangenome of water caltrop reveals structural variations and asymmetric subgenome divergence after allopolyploidization.</title>
        <authorList>
            <person name="Zhang X."/>
            <person name="Chen Y."/>
            <person name="Wang L."/>
            <person name="Yuan Y."/>
            <person name="Fang M."/>
            <person name="Shi L."/>
            <person name="Lu R."/>
            <person name="Comes H.P."/>
            <person name="Ma Y."/>
            <person name="Chen Y."/>
            <person name="Huang G."/>
            <person name="Zhou Y."/>
            <person name="Zheng Z."/>
            <person name="Qiu Y."/>
        </authorList>
    </citation>
    <scope>NUCLEOTIDE SEQUENCE [LARGE SCALE GENOMIC DNA]</scope>
    <source>
        <strain evidence="2">F231</strain>
    </source>
</reference>
<comment type="caution">
    <text evidence="2">The sequence shown here is derived from an EMBL/GenBank/DDBJ whole genome shotgun (WGS) entry which is preliminary data.</text>
</comment>
<gene>
    <name evidence="2" type="ORF">SAY86_024873</name>
</gene>
<evidence type="ECO:0000313" key="2">
    <source>
        <dbReference type="EMBL" id="KAK4799508.1"/>
    </source>
</evidence>